<dbReference type="GO" id="GO:0003899">
    <property type="term" value="F:DNA-directed RNA polymerase activity"/>
    <property type="evidence" value="ECO:0007669"/>
    <property type="project" value="InterPro"/>
</dbReference>
<dbReference type="GO" id="GO:0005666">
    <property type="term" value="C:RNA polymerase III complex"/>
    <property type="evidence" value="ECO:0007669"/>
    <property type="project" value="TreeGrafter"/>
</dbReference>
<dbReference type="Gene3D" id="3.90.940.20">
    <property type="entry name" value="RPB5-like RNA polymerase subunit"/>
    <property type="match status" value="1"/>
</dbReference>
<dbReference type="GO" id="GO:0006367">
    <property type="term" value="P:transcription initiation at RNA polymerase II promoter"/>
    <property type="evidence" value="ECO:0007669"/>
    <property type="project" value="UniProtKB-ARBA"/>
</dbReference>
<dbReference type="AlphaFoldDB" id="A0A2J6SIN1"/>
<dbReference type="Proteomes" id="UP000235371">
    <property type="component" value="Unassembled WGS sequence"/>
</dbReference>
<dbReference type="Pfam" id="PF03871">
    <property type="entry name" value="RNA_pol_Rpb5_N"/>
    <property type="match status" value="1"/>
</dbReference>
<feature type="domain" description="RNA polymerase subunit H/Rpb5 C-terminal" evidence="6">
    <location>
        <begin position="168"/>
        <end position="240"/>
    </location>
</feature>
<dbReference type="PANTHER" id="PTHR10535:SF0">
    <property type="entry name" value="DNA-DIRECTED RNA POLYMERASES I, II, AND III SUBUNIT RPABC1"/>
    <property type="match status" value="1"/>
</dbReference>
<evidence type="ECO:0000256" key="1">
    <source>
        <dbReference type="ARBA" id="ARBA00004123"/>
    </source>
</evidence>
<evidence type="ECO:0000256" key="3">
    <source>
        <dbReference type="ARBA" id="ARBA00023163"/>
    </source>
</evidence>
<gene>
    <name evidence="8" type="ORF">K444DRAFT_576266</name>
</gene>
<evidence type="ECO:0000256" key="5">
    <source>
        <dbReference type="ARBA" id="ARBA00025765"/>
    </source>
</evidence>
<dbReference type="GO" id="GO:0003677">
    <property type="term" value="F:DNA binding"/>
    <property type="evidence" value="ECO:0007669"/>
    <property type="project" value="InterPro"/>
</dbReference>
<keyword evidence="8" id="KW-0240">DNA-directed RNA polymerase</keyword>
<dbReference type="InterPro" id="IPR014381">
    <property type="entry name" value="Arch_Rpo5/euc_Rpb5"/>
</dbReference>
<feature type="domain" description="RNA polymerase Rpb5 N-terminal" evidence="7">
    <location>
        <begin position="16"/>
        <end position="123"/>
    </location>
</feature>
<dbReference type="GO" id="GO:0005736">
    <property type="term" value="C:RNA polymerase I complex"/>
    <property type="evidence" value="ECO:0007669"/>
    <property type="project" value="UniProtKB-ARBA"/>
</dbReference>
<evidence type="ECO:0000256" key="4">
    <source>
        <dbReference type="ARBA" id="ARBA00023242"/>
    </source>
</evidence>
<dbReference type="GeneID" id="36585591"/>
<dbReference type="FunFam" id="3.40.1340.10:FF:000002">
    <property type="entry name" value="DNA-directed RNA polymerases I, II, and III subunit RPABC1"/>
    <property type="match status" value="1"/>
</dbReference>
<sequence>MSADEEKAKKQREAGEREAARLWRAWRTVHEMVQDRGYELTDEEVKISFDNFKYNYASDGEEDIIDRKKMKFSARPSDAMMVRYSNPPTAADPNPASPDIGTIWVEFLPDSSVGIKQMRAFAQYLTSHNFHTGILVTNVNITPAALKIIPAVASETRIECFVEQDLLVNITHHELVPQHVLLSKEERTALLQRYRLKDTQLPRIQLGDPVARYFGLRRGQVVKIIRKSETAGRYASYRLCV</sequence>
<keyword evidence="3" id="KW-0804">Transcription</keyword>
<dbReference type="PANTHER" id="PTHR10535">
    <property type="entry name" value="DNA-DIRECTED RNA POLYMERASES I, II, AND III SUBUNIT RPABC1"/>
    <property type="match status" value="1"/>
</dbReference>
<dbReference type="NCBIfam" id="NF007129">
    <property type="entry name" value="PRK09570.1"/>
    <property type="match status" value="1"/>
</dbReference>
<evidence type="ECO:0000313" key="9">
    <source>
        <dbReference type="Proteomes" id="UP000235371"/>
    </source>
</evidence>
<dbReference type="InterPro" id="IPR036710">
    <property type="entry name" value="RNA_pol_Rpb5_N_sf"/>
</dbReference>
<dbReference type="PIRSF" id="PIRSF000747">
    <property type="entry name" value="RPB5"/>
    <property type="match status" value="1"/>
</dbReference>
<dbReference type="OrthoDB" id="248779at2759"/>
<dbReference type="GO" id="GO:0005665">
    <property type="term" value="C:RNA polymerase II, core complex"/>
    <property type="evidence" value="ECO:0007669"/>
    <property type="project" value="UniProtKB-ARBA"/>
</dbReference>
<dbReference type="SUPFAM" id="SSF55287">
    <property type="entry name" value="RPB5-like RNA polymerase subunit"/>
    <property type="match status" value="1"/>
</dbReference>
<dbReference type="HAMAP" id="MF_00025">
    <property type="entry name" value="RNApol_Rpo5_RPB5"/>
    <property type="match status" value="1"/>
</dbReference>
<proteinExistence type="inferred from homology"/>
<comment type="similarity">
    <text evidence="5">Belongs to the archaeal Rpo5/eukaryotic RPB5 RNA polymerase subunit family.</text>
</comment>
<evidence type="ECO:0000259" key="7">
    <source>
        <dbReference type="Pfam" id="PF03871"/>
    </source>
</evidence>
<organism evidence="8 9">
    <name type="scientific">Hyaloscypha bicolor E</name>
    <dbReference type="NCBI Taxonomy" id="1095630"/>
    <lineage>
        <taxon>Eukaryota</taxon>
        <taxon>Fungi</taxon>
        <taxon>Dikarya</taxon>
        <taxon>Ascomycota</taxon>
        <taxon>Pezizomycotina</taxon>
        <taxon>Leotiomycetes</taxon>
        <taxon>Helotiales</taxon>
        <taxon>Hyaloscyphaceae</taxon>
        <taxon>Hyaloscypha</taxon>
        <taxon>Hyaloscypha bicolor</taxon>
    </lineage>
</organism>
<protein>
    <recommendedName>
        <fullName evidence="2">DNA-directed RNA polymerases I, II, and III subunit RPABC1</fullName>
    </recommendedName>
</protein>
<dbReference type="GO" id="GO:0006362">
    <property type="term" value="P:transcription elongation by RNA polymerase I"/>
    <property type="evidence" value="ECO:0007669"/>
    <property type="project" value="TreeGrafter"/>
</dbReference>
<dbReference type="Pfam" id="PF01191">
    <property type="entry name" value="RNA_pol_Rpb5_C"/>
    <property type="match status" value="1"/>
</dbReference>
<keyword evidence="4" id="KW-0539">Nucleus</keyword>
<dbReference type="RefSeq" id="XP_024727529.1">
    <property type="nucleotide sequence ID" value="XM_024877514.1"/>
</dbReference>
<evidence type="ECO:0000256" key="2">
    <source>
        <dbReference type="ARBA" id="ARBA00020809"/>
    </source>
</evidence>
<dbReference type="FunCoup" id="A0A2J6SIN1">
    <property type="interactions" value="1075"/>
</dbReference>
<reference evidence="8 9" key="1">
    <citation type="submission" date="2016-04" db="EMBL/GenBank/DDBJ databases">
        <title>A degradative enzymes factory behind the ericoid mycorrhizal symbiosis.</title>
        <authorList>
            <consortium name="DOE Joint Genome Institute"/>
            <person name="Martino E."/>
            <person name="Morin E."/>
            <person name="Grelet G."/>
            <person name="Kuo A."/>
            <person name="Kohler A."/>
            <person name="Daghino S."/>
            <person name="Barry K."/>
            <person name="Choi C."/>
            <person name="Cichocki N."/>
            <person name="Clum A."/>
            <person name="Copeland A."/>
            <person name="Hainaut M."/>
            <person name="Haridas S."/>
            <person name="Labutti K."/>
            <person name="Lindquist E."/>
            <person name="Lipzen A."/>
            <person name="Khouja H.-R."/>
            <person name="Murat C."/>
            <person name="Ohm R."/>
            <person name="Olson A."/>
            <person name="Spatafora J."/>
            <person name="Veneault-Fourrey C."/>
            <person name="Henrissat B."/>
            <person name="Grigoriev I."/>
            <person name="Martin F."/>
            <person name="Perotto S."/>
        </authorList>
    </citation>
    <scope>NUCLEOTIDE SEQUENCE [LARGE SCALE GENOMIC DNA]</scope>
    <source>
        <strain evidence="8 9">E</strain>
    </source>
</reference>
<dbReference type="FunFam" id="3.90.940.20:FF:000001">
    <property type="entry name" value="DNA-directed RNA polymerases I, II, and III subunit RPABC1"/>
    <property type="match status" value="1"/>
</dbReference>
<name>A0A2J6SIN1_9HELO</name>
<evidence type="ECO:0000259" key="6">
    <source>
        <dbReference type="Pfam" id="PF01191"/>
    </source>
</evidence>
<dbReference type="InterPro" id="IPR000783">
    <property type="entry name" value="RNA_pol_subH/Rpb5_C"/>
</dbReference>
<dbReference type="InterPro" id="IPR035913">
    <property type="entry name" value="RPB5-like_sf"/>
</dbReference>
<dbReference type="InParanoid" id="A0A2J6SIN1"/>
<dbReference type="GO" id="GO:0042797">
    <property type="term" value="P:tRNA transcription by RNA polymerase III"/>
    <property type="evidence" value="ECO:0007669"/>
    <property type="project" value="TreeGrafter"/>
</dbReference>
<comment type="subcellular location">
    <subcellularLocation>
        <location evidence="1">Nucleus</location>
    </subcellularLocation>
</comment>
<dbReference type="SUPFAM" id="SSF53036">
    <property type="entry name" value="Eukaryotic RPB5 N-terminal domain"/>
    <property type="match status" value="1"/>
</dbReference>
<keyword evidence="9" id="KW-1185">Reference proteome</keyword>
<evidence type="ECO:0000313" key="8">
    <source>
        <dbReference type="EMBL" id="PMD50625.1"/>
    </source>
</evidence>
<dbReference type="InterPro" id="IPR005571">
    <property type="entry name" value="RNA_pol_Rpb5_N"/>
</dbReference>
<accession>A0A2J6SIN1</accession>
<dbReference type="Gene3D" id="3.40.1340.10">
    <property type="entry name" value="RNA polymerase, Rpb5, N-terminal domain"/>
    <property type="match status" value="1"/>
</dbReference>
<dbReference type="EMBL" id="KZ613913">
    <property type="protein sequence ID" value="PMD50625.1"/>
    <property type="molecule type" value="Genomic_DNA"/>
</dbReference>
<dbReference type="STRING" id="1095630.A0A2J6SIN1"/>